<dbReference type="InterPro" id="IPR036791">
    <property type="entry name" value="Ribosomal_bL9_C_sf"/>
</dbReference>
<dbReference type="GO" id="GO:0003735">
    <property type="term" value="F:structural constituent of ribosome"/>
    <property type="evidence" value="ECO:0007669"/>
    <property type="project" value="InterPro"/>
</dbReference>
<dbReference type="STRING" id="243272.MARTH_orf691"/>
<dbReference type="Proteomes" id="UP000008812">
    <property type="component" value="Chromosome"/>
</dbReference>
<dbReference type="Gene3D" id="3.10.430.100">
    <property type="entry name" value="Ribosomal protein L9, C-terminal domain"/>
    <property type="match status" value="1"/>
</dbReference>
<dbReference type="SUPFAM" id="SSF55658">
    <property type="entry name" value="L9 N-domain-like"/>
    <property type="match status" value="1"/>
</dbReference>
<dbReference type="Pfam" id="PF03948">
    <property type="entry name" value="Ribosomal_L9_C"/>
    <property type="match status" value="1"/>
</dbReference>
<dbReference type="InterPro" id="IPR009027">
    <property type="entry name" value="Ribosomal_bL9/RNase_H1_N"/>
</dbReference>
<evidence type="ECO:0000256" key="5">
    <source>
        <dbReference type="ARBA" id="ARBA00023274"/>
    </source>
</evidence>
<dbReference type="InterPro" id="IPR020594">
    <property type="entry name" value="Ribosomal_bL9_bac/chp"/>
</dbReference>
<proteinExistence type="inferred from homology"/>
<name>B3PN55_META1</name>
<dbReference type="HOGENOM" id="CLU_078938_3_1_14"/>
<dbReference type="NCBIfam" id="TIGR00158">
    <property type="entry name" value="L9"/>
    <property type="match status" value="1"/>
</dbReference>
<keyword evidence="5" id="KW-0687">Ribonucleoprotein</keyword>
<dbReference type="Pfam" id="PF01281">
    <property type="entry name" value="Ribosomal_L9_N"/>
    <property type="match status" value="1"/>
</dbReference>
<dbReference type="eggNOG" id="COG0359">
    <property type="taxonomic scope" value="Bacteria"/>
</dbReference>
<evidence type="ECO:0000256" key="1">
    <source>
        <dbReference type="ARBA" id="ARBA00010605"/>
    </source>
</evidence>
<evidence type="ECO:0000259" key="7">
    <source>
        <dbReference type="Pfam" id="PF01281"/>
    </source>
</evidence>
<evidence type="ECO:0000313" key="10">
    <source>
        <dbReference type="Proteomes" id="UP000008812"/>
    </source>
</evidence>
<sequence length="145" mass="16284">MKVIIIKNFQKYKVNEIIEVADGYAKNFLIKNGYAQPLNKQTLANLDRIKENIAEDLALAIAEAEAQKQKIEAIELSFALKSHMSVVHGSITTKAITKELLKYDIKLPKNALSGESYNTFGTHIVKVKLHPQVIANLIIKIQLEK</sequence>
<dbReference type="InterPro" id="IPR020069">
    <property type="entry name" value="Ribosomal_bL9_C"/>
</dbReference>
<dbReference type="SUPFAM" id="SSF55653">
    <property type="entry name" value="Ribosomal protein L9 C-domain"/>
    <property type="match status" value="1"/>
</dbReference>
<dbReference type="EMBL" id="CP001047">
    <property type="protein sequence ID" value="ACF07457.1"/>
    <property type="molecule type" value="Genomic_DNA"/>
</dbReference>
<evidence type="ECO:0000313" key="9">
    <source>
        <dbReference type="EMBL" id="ACF07457.1"/>
    </source>
</evidence>
<comment type="similarity">
    <text evidence="1">Belongs to the bacterial ribosomal protein bL9 family.</text>
</comment>
<dbReference type="InterPro" id="IPR036935">
    <property type="entry name" value="Ribosomal_bL9_N_sf"/>
</dbReference>
<reference evidence="9 10" key="1">
    <citation type="journal article" date="2008" name="Infect. Immun.">
        <title>Genome of Mycoplasma arthritidis.</title>
        <authorList>
            <person name="Dybvig K."/>
            <person name="Zuhua C."/>
            <person name="Lao P."/>
            <person name="Jordan D.S."/>
            <person name="French C.T."/>
            <person name="Tu A.H."/>
            <person name="Loraine A.E."/>
        </authorList>
    </citation>
    <scope>NUCLEOTIDE SEQUENCE [LARGE SCALE GENOMIC DNA]</scope>
    <source>
        <strain evidence="9 10">158L3-1</strain>
    </source>
</reference>
<dbReference type="Gene3D" id="3.40.5.10">
    <property type="entry name" value="Ribosomal protein L9, N-terminal domain"/>
    <property type="match status" value="1"/>
</dbReference>
<keyword evidence="3" id="KW-0694">RNA-binding</keyword>
<dbReference type="InterPro" id="IPR020070">
    <property type="entry name" value="Ribosomal_bL9_N"/>
</dbReference>
<evidence type="ECO:0000256" key="4">
    <source>
        <dbReference type="ARBA" id="ARBA00022980"/>
    </source>
</evidence>
<dbReference type="GO" id="GO:0006412">
    <property type="term" value="P:translation"/>
    <property type="evidence" value="ECO:0007669"/>
    <property type="project" value="InterPro"/>
</dbReference>
<evidence type="ECO:0000256" key="3">
    <source>
        <dbReference type="ARBA" id="ARBA00022884"/>
    </source>
</evidence>
<organism evidence="9 10">
    <name type="scientific">Metamycoplasma arthritidis (strain 158L3-1)</name>
    <name type="common">Mycoplasma arthritidis</name>
    <dbReference type="NCBI Taxonomy" id="243272"/>
    <lineage>
        <taxon>Bacteria</taxon>
        <taxon>Bacillati</taxon>
        <taxon>Mycoplasmatota</taxon>
        <taxon>Mycoplasmoidales</taxon>
        <taxon>Metamycoplasmataceae</taxon>
        <taxon>Metamycoplasma</taxon>
    </lineage>
</organism>
<feature type="domain" description="Large ribosomal subunit protein bL9 C-terminal" evidence="8">
    <location>
        <begin position="62"/>
        <end position="141"/>
    </location>
</feature>
<evidence type="ECO:0000256" key="2">
    <source>
        <dbReference type="ARBA" id="ARBA00022730"/>
    </source>
</evidence>
<dbReference type="GO" id="GO:0005840">
    <property type="term" value="C:ribosome"/>
    <property type="evidence" value="ECO:0007669"/>
    <property type="project" value="UniProtKB-KW"/>
</dbReference>
<gene>
    <name evidence="9" type="primary">rplI</name>
    <name evidence="9" type="ordered locus">MARTH_orf691</name>
</gene>
<keyword evidence="4 9" id="KW-0689">Ribosomal protein</keyword>
<accession>B3PN55</accession>
<dbReference type="KEGG" id="mat:MARTH_orf691"/>
<dbReference type="GO" id="GO:0019843">
    <property type="term" value="F:rRNA binding"/>
    <property type="evidence" value="ECO:0007669"/>
    <property type="project" value="UniProtKB-KW"/>
</dbReference>
<dbReference type="AlphaFoldDB" id="B3PN55"/>
<keyword evidence="10" id="KW-1185">Reference proteome</keyword>
<keyword evidence="2" id="KW-0699">rRNA-binding</keyword>
<dbReference type="GO" id="GO:1990904">
    <property type="term" value="C:ribonucleoprotein complex"/>
    <property type="evidence" value="ECO:0007669"/>
    <property type="project" value="UniProtKB-KW"/>
</dbReference>
<feature type="domain" description="Ribosomal protein L9" evidence="7">
    <location>
        <begin position="1"/>
        <end position="45"/>
    </location>
</feature>
<protein>
    <recommendedName>
        <fullName evidence="6">50S ribosomal protein L9</fullName>
    </recommendedName>
</protein>
<evidence type="ECO:0000259" key="8">
    <source>
        <dbReference type="Pfam" id="PF03948"/>
    </source>
</evidence>
<evidence type="ECO:0000256" key="6">
    <source>
        <dbReference type="ARBA" id="ARBA00035456"/>
    </source>
</evidence>